<evidence type="ECO:0000256" key="6">
    <source>
        <dbReference type="ARBA" id="ARBA00022806"/>
    </source>
</evidence>
<evidence type="ECO:0000256" key="8">
    <source>
        <dbReference type="ARBA" id="ARBA00022884"/>
    </source>
</evidence>
<evidence type="ECO:0000256" key="5">
    <source>
        <dbReference type="ARBA" id="ARBA00022801"/>
    </source>
</evidence>
<evidence type="ECO:0000256" key="9">
    <source>
        <dbReference type="ARBA" id="ARBA00023054"/>
    </source>
</evidence>
<keyword evidence="5 12" id="KW-0378">Hydrolase</keyword>
<protein>
    <recommendedName>
        <fullName evidence="13">ATP-dependent RNA helicase</fullName>
        <ecNumber evidence="13">3.6.4.13</ecNumber>
    </recommendedName>
</protein>
<keyword evidence="9" id="KW-0175">Coiled coil</keyword>
<dbReference type="GO" id="GO:0005524">
    <property type="term" value="F:ATP binding"/>
    <property type="evidence" value="ECO:0007669"/>
    <property type="project" value="UniProtKB-UniRule"/>
</dbReference>
<feature type="domain" description="Helicase ATP-binding" evidence="15">
    <location>
        <begin position="37"/>
        <end position="221"/>
    </location>
</feature>
<comment type="similarity">
    <text evidence="10">Belongs to the DEAD box helicase family. DDX55/SPB4 subfamily.</text>
</comment>
<dbReference type="FunFam" id="3.40.50.300:FF:000877">
    <property type="entry name" value="RNA helicase"/>
    <property type="match status" value="1"/>
</dbReference>
<evidence type="ECO:0000256" key="14">
    <source>
        <dbReference type="SAM" id="MobiDB-lite"/>
    </source>
</evidence>
<dbReference type="Pfam" id="PF00270">
    <property type="entry name" value="DEAD"/>
    <property type="match status" value="1"/>
</dbReference>
<comment type="caution">
    <text evidence="17">The sequence shown here is derived from an EMBL/GenBank/DDBJ whole genome shotgun (WGS) entry which is preliminary data.</text>
</comment>
<keyword evidence="6 12" id="KW-0347">Helicase</keyword>
<evidence type="ECO:0000313" key="18">
    <source>
        <dbReference type="Proteomes" id="UP000319731"/>
    </source>
</evidence>
<dbReference type="OrthoDB" id="7396459at2759"/>
<feature type="compositionally biased region" description="Polar residues" evidence="14">
    <location>
        <begin position="557"/>
        <end position="577"/>
    </location>
</feature>
<dbReference type="InterPro" id="IPR011545">
    <property type="entry name" value="DEAD/DEAH_box_helicase_dom"/>
</dbReference>
<dbReference type="PANTHER" id="PTHR24031">
    <property type="entry name" value="RNA HELICASE"/>
    <property type="match status" value="1"/>
</dbReference>
<sequence>MATRTWEQMTPKLSSTTLTTLQEFGFDQTTPVQDKSIPLFLQHKDVVVEAVTGSGKTLAFLIPVLEILLRRETWLTSHQVGAIIVSPTRELAKQIHAVLVPFIQTLQATEGGKRVPTSVLLVGGSSVEDDVAKLKTSGAHILVATPGRLEDIMQKNILLFKELSILVLDEADRLLDMGFEQAITYIISRLPKQRRTALFSATMTDAVNELVKAGLRNPVSVVIKQPKMDLDQRTPESLNIYHMITTYEEKLPILLNLMASNPNKKFIIYFATTACVDYFYKVITSLTELASTWSIVSLHGKMDPKRREAVFAKFNTITTQSMLLCTDVAARGLDIPDIDWVVQFDPPQDPKAFAHRCGRTARQGKEGAALAFLTKEEDAYLDFLRIRKIPTSEFDSSVLPRTYTTASVATLLRKLNTHDRDIYDKSITAFVSWIRAYKEHHANAIFQFRKVDIADLATAFGLLRLPKMPELAQKDTSNFKPAQIDLDSINYKDKLREKARLAKLAAKRASAAAATPPVQFDVRNSKPWSQQTARKEMRVERREKRVKKREAIARATSTPVIESGIATTQHTSQQSSGPKGKKRAVVDEGEWLELQNEVRLMKKIKKGLIKEDSDMD</sequence>
<comment type="catalytic activity">
    <reaction evidence="11 13">
        <text>ATP + H2O = ADP + phosphate + H(+)</text>
        <dbReference type="Rhea" id="RHEA:13065"/>
        <dbReference type="ChEBI" id="CHEBI:15377"/>
        <dbReference type="ChEBI" id="CHEBI:15378"/>
        <dbReference type="ChEBI" id="CHEBI:30616"/>
        <dbReference type="ChEBI" id="CHEBI:43474"/>
        <dbReference type="ChEBI" id="CHEBI:456216"/>
        <dbReference type="EC" id="3.6.4.13"/>
    </reaction>
</comment>
<dbReference type="CDD" id="cd18787">
    <property type="entry name" value="SF2_C_DEAD"/>
    <property type="match status" value="1"/>
</dbReference>
<comment type="subcellular location">
    <subcellularLocation>
        <location evidence="1">Nucleus</location>
        <location evidence="1">Nucleolus</location>
    </subcellularLocation>
</comment>
<dbReference type="GO" id="GO:0003724">
    <property type="term" value="F:RNA helicase activity"/>
    <property type="evidence" value="ECO:0007669"/>
    <property type="project" value="UniProtKB-EC"/>
</dbReference>
<proteinExistence type="inferred from homology"/>
<dbReference type="Pfam" id="PF00271">
    <property type="entry name" value="Helicase_C"/>
    <property type="match status" value="1"/>
</dbReference>
<dbReference type="InterPro" id="IPR027417">
    <property type="entry name" value="P-loop_NTPase"/>
</dbReference>
<dbReference type="Proteomes" id="UP000319731">
    <property type="component" value="Unassembled WGS sequence"/>
</dbReference>
<keyword evidence="4 12" id="KW-0547">Nucleotide-binding</keyword>
<name>A0A507BYL7_9FUNG</name>
<dbReference type="InterPro" id="IPR001650">
    <property type="entry name" value="Helicase_C-like"/>
</dbReference>
<dbReference type="GO" id="GO:0005730">
    <property type="term" value="C:nucleolus"/>
    <property type="evidence" value="ECO:0007669"/>
    <property type="project" value="UniProtKB-SubCell"/>
</dbReference>
<evidence type="ECO:0000256" key="3">
    <source>
        <dbReference type="ARBA" id="ARBA00022552"/>
    </source>
</evidence>
<dbReference type="EC" id="3.6.4.13" evidence="13"/>
<evidence type="ECO:0000256" key="1">
    <source>
        <dbReference type="ARBA" id="ARBA00004604"/>
    </source>
</evidence>
<dbReference type="PROSITE" id="PS51194">
    <property type="entry name" value="HELICASE_CTER"/>
    <property type="match status" value="1"/>
</dbReference>
<accession>A0A507BYL7</accession>
<evidence type="ECO:0000256" key="13">
    <source>
        <dbReference type="RuleBase" id="RU365068"/>
    </source>
</evidence>
<gene>
    <name evidence="17" type="ORF">SmJEL517_g06057</name>
</gene>
<dbReference type="SUPFAM" id="SSF52540">
    <property type="entry name" value="P-loop containing nucleoside triphosphate hydrolases"/>
    <property type="match status" value="2"/>
</dbReference>
<evidence type="ECO:0000256" key="4">
    <source>
        <dbReference type="ARBA" id="ARBA00022741"/>
    </source>
</evidence>
<keyword evidence="7 12" id="KW-0067">ATP-binding</keyword>
<evidence type="ECO:0000259" key="16">
    <source>
        <dbReference type="PROSITE" id="PS51194"/>
    </source>
</evidence>
<dbReference type="GO" id="GO:0006364">
    <property type="term" value="P:rRNA processing"/>
    <property type="evidence" value="ECO:0007669"/>
    <property type="project" value="UniProtKB-KW"/>
</dbReference>
<dbReference type="CDD" id="cd17960">
    <property type="entry name" value="DEADc_DDX55"/>
    <property type="match status" value="1"/>
</dbReference>
<dbReference type="GO" id="GO:0003723">
    <property type="term" value="F:RNA binding"/>
    <property type="evidence" value="ECO:0007669"/>
    <property type="project" value="UniProtKB-UniRule"/>
</dbReference>
<dbReference type="EMBL" id="QEAO01000073">
    <property type="protein sequence ID" value="TPX30363.1"/>
    <property type="molecule type" value="Genomic_DNA"/>
</dbReference>
<dbReference type="SMART" id="SM00487">
    <property type="entry name" value="DEXDc"/>
    <property type="match status" value="1"/>
</dbReference>
<evidence type="ECO:0000256" key="10">
    <source>
        <dbReference type="ARBA" id="ARBA00038002"/>
    </source>
</evidence>
<dbReference type="InterPro" id="IPR025313">
    <property type="entry name" value="SPB4-like_CTE"/>
</dbReference>
<dbReference type="Pfam" id="PF13959">
    <property type="entry name" value="CTE_SPB4"/>
    <property type="match status" value="1"/>
</dbReference>
<evidence type="ECO:0000256" key="7">
    <source>
        <dbReference type="ARBA" id="ARBA00022840"/>
    </source>
</evidence>
<dbReference type="SMART" id="SM01178">
    <property type="entry name" value="DUF4217"/>
    <property type="match status" value="1"/>
</dbReference>
<keyword evidence="18" id="KW-1185">Reference proteome</keyword>
<evidence type="ECO:0000313" key="17">
    <source>
        <dbReference type="EMBL" id="TPX30363.1"/>
    </source>
</evidence>
<feature type="region of interest" description="Disordered" evidence="14">
    <location>
        <begin position="557"/>
        <end position="584"/>
    </location>
</feature>
<dbReference type="AlphaFoldDB" id="A0A507BYL7"/>
<keyword evidence="8 13" id="KW-0694">RNA-binding</keyword>
<dbReference type="InterPro" id="IPR056330">
    <property type="entry name" value="CTT_SPB4"/>
</dbReference>
<organism evidence="17 18">
    <name type="scientific">Synchytrium microbalum</name>
    <dbReference type="NCBI Taxonomy" id="1806994"/>
    <lineage>
        <taxon>Eukaryota</taxon>
        <taxon>Fungi</taxon>
        <taxon>Fungi incertae sedis</taxon>
        <taxon>Chytridiomycota</taxon>
        <taxon>Chytridiomycota incertae sedis</taxon>
        <taxon>Chytridiomycetes</taxon>
        <taxon>Synchytriales</taxon>
        <taxon>Synchytriaceae</taxon>
        <taxon>Synchytrium</taxon>
    </lineage>
</organism>
<dbReference type="Pfam" id="PF23681">
    <property type="entry name" value="CTT_SPB4"/>
    <property type="match status" value="1"/>
</dbReference>
<dbReference type="InterPro" id="IPR014001">
    <property type="entry name" value="Helicase_ATP-bd"/>
</dbReference>
<feature type="domain" description="Helicase C-terminal" evidence="16">
    <location>
        <begin position="239"/>
        <end position="416"/>
    </location>
</feature>
<dbReference type="Gene3D" id="3.40.50.300">
    <property type="entry name" value="P-loop containing nucleotide triphosphate hydrolases"/>
    <property type="match status" value="2"/>
</dbReference>
<dbReference type="PROSITE" id="PS00039">
    <property type="entry name" value="DEAD_ATP_HELICASE"/>
    <property type="match status" value="1"/>
</dbReference>
<dbReference type="RefSeq" id="XP_031022038.1">
    <property type="nucleotide sequence ID" value="XM_031171983.1"/>
</dbReference>
<keyword evidence="3" id="KW-0698">rRNA processing</keyword>
<evidence type="ECO:0000259" key="15">
    <source>
        <dbReference type="PROSITE" id="PS51192"/>
    </source>
</evidence>
<reference evidence="17 18" key="1">
    <citation type="journal article" date="2019" name="Sci. Rep.">
        <title>Comparative genomics of chytrid fungi reveal insights into the obligate biotrophic and pathogenic lifestyle of Synchytrium endobioticum.</title>
        <authorList>
            <person name="van de Vossenberg B.T.L.H."/>
            <person name="Warris S."/>
            <person name="Nguyen H.D.T."/>
            <person name="van Gent-Pelzer M.P.E."/>
            <person name="Joly D.L."/>
            <person name="van de Geest H.C."/>
            <person name="Bonants P.J.M."/>
            <person name="Smith D.S."/>
            <person name="Levesque C.A."/>
            <person name="van der Lee T.A.J."/>
        </authorList>
    </citation>
    <scope>NUCLEOTIDE SEQUENCE [LARGE SCALE GENOMIC DNA]</scope>
    <source>
        <strain evidence="17 18">JEL517</strain>
    </source>
</reference>
<dbReference type="PROSITE" id="PS51192">
    <property type="entry name" value="HELICASE_ATP_BIND_1"/>
    <property type="match status" value="1"/>
</dbReference>
<dbReference type="GO" id="GO:0016887">
    <property type="term" value="F:ATP hydrolysis activity"/>
    <property type="evidence" value="ECO:0007669"/>
    <property type="project" value="RHEA"/>
</dbReference>
<keyword evidence="2" id="KW-0690">Ribosome biogenesis</keyword>
<dbReference type="InterPro" id="IPR000629">
    <property type="entry name" value="RNA-helicase_DEAD-box_CS"/>
</dbReference>
<evidence type="ECO:0000256" key="11">
    <source>
        <dbReference type="ARBA" id="ARBA00047984"/>
    </source>
</evidence>
<comment type="domain">
    <text evidence="13">The Q motif is unique to and characteristic of the DEAD box family of RNA helicases and controls ATP binding and hydrolysis.</text>
</comment>
<dbReference type="GeneID" id="42007280"/>
<dbReference type="STRING" id="1806994.A0A507BYL7"/>
<evidence type="ECO:0000256" key="12">
    <source>
        <dbReference type="RuleBase" id="RU000492"/>
    </source>
</evidence>
<comment type="function">
    <text evidence="13">RNA helicase.</text>
</comment>
<evidence type="ECO:0000256" key="2">
    <source>
        <dbReference type="ARBA" id="ARBA00022517"/>
    </source>
</evidence>
<dbReference type="SMART" id="SM00490">
    <property type="entry name" value="HELICc"/>
    <property type="match status" value="1"/>
</dbReference>